<dbReference type="SUPFAM" id="SSF52540">
    <property type="entry name" value="P-loop containing nucleoside triphosphate hydrolases"/>
    <property type="match status" value="1"/>
</dbReference>
<keyword evidence="5" id="KW-0347">Helicase</keyword>
<comment type="caution">
    <text evidence="5">The sequence shown here is derived from an EMBL/GenBank/DDBJ whole genome shotgun (WGS) entry which is preliminary data.</text>
</comment>
<dbReference type="GO" id="GO:0005634">
    <property type="term" value="C:nucleus"/>
    <property type="evidence" value="ECO:0007669"/>
    <property type="project" value="TreeGrafter"/>
</dbReference>
<gene>
    <name evidence="5" type="ORF">A2U01_0015006</name>
</gene>
<dbReference type="PANTHER" id="PTHR11472">
    <property type="entry name" value="DNA REPAIR DEAD HELICASE RAD3/XP-D SUBFAMILY MEMBER"/>
    <property type="match status" value="1"/>
</dbReference>
<dbReference type="PROSITE" id="PS51193">
    <property type="entry name" value="HELICASE_ATP_BIND_2"/>
    <property type="match status" value="1"/>
</dbReference>
<evidence type="ECO:0000256" key="2">
    <source>
        <dbReference type="ARBA" id="ARBA00022801"/>
    </source>
</evidence>
<dbReference type="GO" id="GO:0010569">
    <property type="term" value="P:regulation of double-strand break repair via homologous recombination"/>
    <property type="evidence" value="ECO:0007669"/>
    <property type="project" value="TreeGrafter"/>
</dbReference>
<organism evidence="5 6">
    <name type="scientific">Trifolium medium</name>
    <dbReference type="NCBI Taxonomy" id="97028"/>
    <lineage>
        <taxon>Eukaryota</taxon>
        <taxon>Viridiplantae</taxon>
        <taxon>Streptophyta</taxon>
        <taxon>Embryophyta</taxon>
        <taxon>Tracheophyta</taxon>
        <taxon>Spermatophyta</taxon>
        <taxon>Magnoliopsida</taxon>
        <taxon>eudicotyledons</taxon>
        <taxon>Gunneridae</taxon>
        <taxon>Pentapetalae</taxon>
        <taxon>rosids</taxon>
        <taxon>fabids</taxon>
        <taxon>Fabales</taxon>
        <taxon>Fabaceae</taxon>
        <taxon>Papilionoideae</taxon>
        <taxon>50 kb inversion clade</taxon>
        <taxon>NPAAA clade</taxon>
        <taxon>Hologalegina</taxon>
        <taxon>IRL clade</taxon>
        <taxon>Trifolieae</taxon>
        <taxon>Trifolium</taxon>
    </lineage>
</organism>
<reference evidence="5 6" key="1">
    <citation type="journal article" date="2018" name="Front. Plant Sci.">
        <title>Red Clover (Trifolium pratense) and Zigzag Clover (T. medium) - A Picture of Genomic Similarities and Differences.</title>
        <authorList>
            <person name="Dluhosova J."/>
            <person name="Istvanek J."/>
            <person name="Nedelnik J."/>
            <person name="Repkova J."/>
        </authorList>
    </citation>
    <scope>NUCLEOTIDE SEQUENCE [LARGE SCALE GENOMIC DNA]</scope>
    <source>
        <strain evidence="6">cv. 10/8</strain>
        <tissue evidence="5">Leaf</tissue>
    </source>
</reference>
<evidence type="ECO:0000259" key="4">
    <source>
        <dbReference type="PROSITE" id="PS51193"/>
    </source>
</evidence>
<dbReference type="PANTHER" id="PTHR11472:SF34">
    <property type="entry name" value="REGULATOR OF TELOMERE ELONGATION HELICASE 1"/>
    <property type="match status" value="1"/>
</dbReference>
<evidence type="ECO:0000256" key="3">
    <source>
        <dbReference type="ARBA" id="ARBA00022840"/>
    </source>
</evidence>
<dbReference type="EMBL" id="LXQA010026363">
    <property type="protein sequence ID" value="MCH94051.1"/>
    <property type="molecule type" value="Genomic_DNA"/>
</dbReference>
<dbReference type="GO" id="GO:0003677">
    <property type="term" value="F:DNA binding"/>
    <property type="evidence" value="ECO:0007669"/>
    <property type="project" value="InterPro"/>
</dbReference>
<dbReference type="InterPro" id="IPR006935">
    <property type="entry name" value="Helicase/UvrB_N"/>
</dbReference>
<dbReference type="Gene3D" id="3.40.50.300">
    <property type="entry name" value="P-loop containing nucleotide triphosphate hydrolases"/>
    <property type="match status" value="1"/>
</dbReference>
<feature type="domain" description="Helicase ATP-binding" evidence="4">
    <location>
        <begin position="7"/>
        <end position="77"/>
    </location>
</feature>
<dbReference type="InterPro" id="IPR027417">
    <property type="entry name" value="P-loop_NTPase"/>
</dbReference>
<dbReference type="GO" id="GO:0090657">
    <property type="term" value="P:telomeric loop disassembly"/>
    <property type="evidence" value="ECO:0007669"/>
    <property type="project" value="TreeGrafter"/>
</dbReference>
<feature type="non-terminal residue" evidence="5">
    <location>
        <position position="77"/>
    </location>
</feature>
<evidence type="ECO:0000313" key="5">
    <source>
        <dbReference type="EMBL" id="MCH94051.1"/>
    </source>
</evidence>
<keyword evidence="2" id="KW-0378">Hydrolase</keyword>
<dbReference type="InterPro" id="IPR045028">
    <property type="entry name" value="DinG/Rad3-like"/>
</dbReference>
<dbReference type="GO" id="GO:0005524">
    <property type="term" value="F:ATP binding"/>
    <property type="evidence" value="ECO:0007669"/>
    <property type="project" value="UniProtKB-KW"/>
</dbReference>
<dbReference type="GO" id="GO:1904430">
    <property type="term" value="P:negative regulation of t-circle formation"/>
    <property type="evidence" value="ECO:0007669"/>
    <property type="project" value="TreeGrafter"/>
</dbReference>
<keyword evidence="6" id="KW-1185">Reference proteome</keyword>
<keyword evidence="1" id="KW-0547">Nucleotide-binding</keyword>
<name>A0A392N2U4_9FABA</name>
<keyword evidence="3" id="KW-0067">ATP-binding</keyword>
<sequence length="77" mass="8644">MPTYKIRGIDVDFPYEAYDSQLVYMDKVMQSLQEKRNALLESPTGTGKTLCLLCATLAFRKSFGNFSTGLNITINDV</sequence>
<dbReference type="GO" id="GO:0003678">
    <property type="term" value="F:DNA helicase activity"/>
    <property type="evidence" value="ECO:0007669"/>
    <property type="project" value="TreeGrafter"/>
</dbReference>
<proteinExistence type="predicted"/>
<protein>
    <submittedName>
        <fullName evidence="5">Regulator of telomere elongation helicase 1-like</fullName>
    </submittedName>
</protein>
<dbReference type="AlphaFoldDB" id="A0A392N2U4"/>
<dbReference type="GO" id="GO:0070182">
    <property type="term" value="F:DNA polymerase binding"/>
    <property type="evidence" value="ECO:0007669"/>
    <property type="project" value="TreeGrafter"/>
</dbReference>
<dbReference type="GO" id="GO:0045910">
    <property type="term" value="P:negative regulation of DNA recombination"/>
    <property type="evidence" value="ECO:0007669"/>
    <property type="project" value="TreeGrafter"/>
</dbReference>
<dbReference type="Pfam" id="PF04851">
    <property type="entry name" value="ResIII"/>
    <property type="match status" value="1"/>
</dbReference>
<dbReference type="GO" id="GO:0016787">
    <property type="term" value="F:hydrolase activity"/>
    <property type="evidence" value="ECO:0007669"/>
    <property type="project" value="UniProtKB-KW"/>
</dbReference>
<dbReference type="Proteomes" id="UP000265520">
    <property type="component" value="Unassembled WGS sequence"/>
</dbReference>
<evidence type="ECO:0000313" key="6">
    <source>
        <dbReference type="Proteomes" id="UP000265520"/>
    </source>
</evidence>
<accession>A0A392N2U4</accession>
<evidence type="ECO:0000256" key="1">
    <source>
        <dbReference type="ARBA" id="ARBA00022741"/>
    </source>
</evidence>
<dbReference type="InterPro" id="IPR014013">
    <property type="entry name" value="Helic_SF1/SF2_ATP-bd_DinG/Rad3"/>
</dbReference>